<sequence>MTAQVVSSKLRLLTRLWAVDDALLFSSVRRAIEDSYVRYHHRAGISPWLEEVLEWVPFNLGNITKGWLRELLKFGLEVEWMAEEWWIQLTK</sequence>
<evidence type="ECO:0000313" key="1">
    <source>
        <dbReference type="EMBL" id="WWD05620.1"/>
    </source>
</evidence>
<organism evidence="1 2">
    <name type="scientific">Kwoniella europaea PYCC6329</name>
    <dbReference type="NCBI Taxonomy" id="1423913"/>
    <lineage>
        <taxon>Eukaryota</taxon>
        <taxon>Fungi</taxon>
        <taxon>Dikarya</taxon>
        <taxon>Basidiomycota</taxon>
        <taxon>Agaricomycotina</taxon>
        <taxon>Tremellomycetes</taxon>
        <taxon>Tremellales</taxon>
        <taxon>Cryptococcaceae</taxon>
        <taxon>Kwoniella</taxon>
    </lineage>
</organism>
<proteinExistence type="predicted"/>
<dbReference type="EMBL" id="CP144089">
    <property type="protein sequence ID" value="WWD05620.1"/>
    <property type="molecule type" value="Genomic_DNA"/>
</dbReference>
<dbReference type="KEGG" id="ker:91102504"/>
<reference evidence="1 2" key="1">
    <citation type="submission" date="2024-01" db="EMBL/GenBank/DDBJ databases">
        <title>Comparative genomics of Cryptococcus and Kwoniella reveals pathogenesis evolution and contrasting modes of karyotype evolution via chromosome fusion or intercentromeric recombination.</title>
        <authorList>
            <person name="Coelho M.A."/>
            <person name="David-Palma M."/>
            <person name="Shea T."/>
            <person name="Bowers K."/>
            <person name="McGinley-Smith S."/>
            <person name="Mohammad A.W."/>
            <person name="Gnirke A."/>
            <person name="Yurkov A.M."/>
            <person name="Nowrousian M."/>
            <person name="Sun S."/>
            <person name="Cuomo C.A."/>
            <person name="Heitman J."/>
        </authorList>
    </citation>
    <scope>NUCLEOTIDE SEQUENCE [LARGE SCALE GENOMIC DNA]</scope>
    <source>
        <strain evidence="1 2">PYCC6329</strain>
    </source>
</reference>
<dbReference type="GeneID" id="91102504"/>
<keyword evidence="2" id="KW-1185">Reference proteome</keyword>
<accession>A0AAX4KJ50</accession>
<dbReference type="Proteomes" id="UP001358614">
    <property type="component" value="Chromosome 1"/>
</dbReference>
<protein>
    <submittedName>
        <fullName evidence="1">Uncharacterized protein</fullName>
    </submittedName>
</protein>
<name>A0AAX4KJ50_9TREE</name>
<evidence type="ECO:0000313" key="2">
    <source>
        <dbReference type="Proteomes" id="UP001358614"/>
    </source>
</evidence>
<gene>
    <name evidence="1" type="ORF">V865_003701</name>
</gene>
<dbReference type="RefSeq" id="XP_066083587.1">
    <property type="nucleotide sequence ID" value="XM_066227490.1"/>
</dbReference>
<dbReference type="AlphaFoldDB" id="A0AAX4KJ50"/>